<dbReference type="Proteomes" id="UP000193553">
    <property type="component" value="Unassembled WGS sequence"/>
</dbReference>
<dbReference type="Gene3D" id="3.30.1330.80">
    <property type="entry name" value="Hypothetical protein, similar to alpha- acetolactate decarboxylase, domain 2"/>
    <property type="match status" value="1"/>
</dbReference>
<gene>
    <name evidence="2" type="ORF">BSZ18_32390</name>
</gene>
<sequence length="148" mass="16165">MRMRHKLLNDGPQRTFAVVLDSGDEAMESLKSFAAEQRLSAAQVTGIGAFSGLMLKYFDWESKSYLENRVDEQVEVASLVGDVAVSPSGEPSVHIHLVVGRRDGTALAGHLGSGWVRPTLEVIVTESPTHLQKERDPATGLALIRLER</sequence>
<comment type="caution">
    <text evidence="2">The sequence shown here is derived from an EMBL/GenBank/DDBJ whole genome shotgun (WGS) entry which is preliminary data.</text>
</comment>
<dbReference type="PIRSF" id="PIRSF016702">
    <property type="entry name" value="DNA_bp_PD1"/>
    <property type="match status" value="1"/>
</dbReference>
<name>A0A1X3FF79_9BRAD</name>
<dbReference type="AlphaFoldDB" id="A0A1X3FF79"/>
<protein>
    <recommendedName>
        <fullName evidence="1">PPC domain-containing protein</fullName>
    </recommendedName>
</protein>
<dbReference type="PROSITE" id="PS51742">
    <property type="entry name" value="PPC"/>
    <property type="match status" value="1"/>
</dbReference>
<accession>A0A1X3FF79</accession>
<dbReference type="CDD" id="cd11378">
    <property type="entry name" value="DUF296"/>
    <property type="match status" value="1"/>
</dbReference>
<dbReference type="OrthoDB" id="9798999at2"/>
<dbReference type="Pfam" id="PF03479">
    <property type="entry name" value="PCC"/>
    <property type="match status" value="1"/>
</dbReference>
<dbReference type="SUPFAM" id="SSF117856">
    <property type="entry name" value="AF0104/ALDC/Ptd012-like"/>
    <property type="match status" value="1"/>
</dbReference>
<evidence type="ECO:0000259" key="1">
    <source>
        <dbReference type="PROSITE" id="PS51742"/>
    </source>
</evidence>
<dbReference type="InterPro" id="IPR005175">
    <property type="entry name" value="PPC_dom"/>
</dbReference>
<dbReference type="PANTHER" id="PTHR34988:SF1">
    <property type="entry name" value="DNA-BINDING PROTEIN"/>
    <property type="match status" value="1"/>
</dbReference>
<proteinExistence type="predicted"/>
<evidence type="ECO:0000313" key="2">
    <source>
        <dbReference type="EMBL" id="OSJ03233.1"/>
    </source>
</evidence>
<reference evidence="2 3" key="1">
    <citation type="submission" date="2017-03" db="EMBL/GenBank/DDBJ databases">
        <title>Whole genome sequences of fourteen strains of Bradyrhizobium canariense and one strain of Bradyrhizobium japonicum isolated from Lupinus (Papilionoideae: Genisteae) species in Algeria.</title>
        <authorList>
            <person name="Crovadore J."/>
            <person name="Chekireb D."/>
            <person name="Brachmann A."/>
            <person name="Chablais R."/>
            <person name="Cochard B."/>
            <person name="Lefort F."/>
        </authorList>
    </citation>
    <scope>NUCLEOTIDE SEQUENCE [LARGE SCALE GENOMIC DNA]</scope>
    <source>
        <strain evidence="2 3">UBMA195</strain>
    </source>
</reference>
<dbReference type="EMBL" id="NAFI01000187">
    <property type="protein sequence ID" value="OSJ03233.1"/>
    <property type="molecule type" value="Genomic_DNA"/>
</dbReference>
<evidence type="ECO:0000313" key="3">
    <source>
        <dbReference type="Proteomes" id="UP000193553"/>
    </source>
</evidence>
<feature type="domain" description="PPC" evidence="1">
    <location>
        <begin position="10"/>
        <end position="147"/>
    </location>
</feature>
<organism evidence="2 3">
    <name type="scientific">Bradyrhizobium canariense</name>
    <dbReference type="NCBI Taxonomy" id="255045"/>
    <lineage>
        <taxon>Bacteria</taxon>
        <taxon>Pseudomonadati</taxon>
        <taxon>Pseudomonadota</taxon>
        <taxon>Alphaproteobacteria</taxon>
        <taxon>Hyphomicrobiales</taxon>
        <taxon>Nitrobacteraceae</taxon>
        <taxon>Bradyrhizobium</taxon>
    </lineage>
</organism>
<dbReference type="InterPro" id="IPR025707">
    <property type="entry name" value="DNA_bp_PD1"/>
</dbReference>
<dbReference type="PANTHER" id="PTHR34988">
    <property type="entry name" value="PROTEIN, PUTATIVE-RELATED"/>
    <property type="match status" value="1"/>
</dbReference>